<feature type="signal peptide" evidence="1">
    <location>
        <begin position="1"/>
        <end position="24"/>
    </location>
</feature>
<dbReference type="EMBL" id="KZ819206">
    <property type="protein sequence ID" value="PWY97527.1"/>
    <property type="molecule type" value="Genomic_DNA"/>
</dbReference>
<evidence type="ECO:0000313" key="2">
    <source>
        <dbReference type="EMBL" id="PWY97527.1"/>
    </source>
</evidence>
<organism evidence="2 3">
    <name type="scientific">Testicularia cyperi</name>
    <dbReference type="NCBI Taxonomy" id="1882483"/>
    <lineage>
        <taxon>Eukaryota</taxon>
        <taxon>Fungi</taxon>
        <taxon>Dikarya</taxon>
        <taxon>Basidiomycota</taxon>
        <taxon>Ustilaginomycotina</taxon>
        <taxon>Ustilaginomycetes</taxon>
        <taxon>Ustilaginales</taxon>
        <taxon>Anthracoideaceae</taxon>
        <taxon>Testicularia</taxon>
    </lineage>
</organism>
<protein>
    <recommendedName>
        <fullName evidence="4">Secreted protein</fullName>
    </recommendedName>
</protein>
<evidence type="ECO:0000256" key="1">
    <source>
        <dbReference type="SAM" id="SignalP"/>
    </source>
</evidence>
<keyword evidence="1" id="KW-0732">Signal</keyword>
<reference evidence="2 3" key="1">
    <citation type="journal article" date="2018" name="Mol. Biol. Evol.">
        <title>Broad Genomic Sampling Reveals a Smut Pathogenic Ancestry of the Fungal Clade Ustilaginomycotina.</title>
        <authorList>
            <person name="Kijpornyongpan T."/>
            <person name="Mondo S.J."/>
            <person name="Barry K."/>
            <person name="Sandor L."/>
            <person name="Lee J."/>
            <person name="Lipzen A."/>
            <person name="Pangilinan J."/>
            <person name="LaButti K."/>
            <person name="Hainaut M."/>
            <person name="Henrissat B."/>
            <person name="Grigoriev I.V."/>
            <person name="Spatafora J.W."/>
            <person name="Aime M.C."/>
        </authorList>
    </citation>
    <scope>NUCLEOTIDE SEQUENCE [LARGE SCALE GENOMIC DNA]</scope>
    <source>
        <strain evidence="2 3">MCA 3645</strain>
    </source>
</reference>
<name>A0A317XI95_9BASI</name>
<gene>
    <name evidence="2" type="ORF">BCV70DRAFT_50907</name>
</gene>
<accession>A0A317XI95</accession>
<sequence length="72" mass="7869">MTRPRSPKFCLFIVVNFILASAGAEAPFGCVFACCAFGGEINDRFLVSQEICRRAGKGAWHAATTTKEKKNK</sequence>
<keyword evidence="3" id="KW-1185">Reference proteome</keyword>
<dbReference type="AlphaFoldDB" id="A0A317XI95"/>
<evidence type="ECO:0008006" key="4">
    <source>
        <dbReference type="Google" id="ProtNLM"/>
    </source>
</evidence>
<evidence type="ECO:0000313" key="3">
    <source>
        <dbReference type="Proteomes" id="UP000246740"/>
    </source>
</evidence>
<feature type="chain" id="PRO_5016397446" description="Secreted protein" evidence="1">
    <location>
        <begin position="25"/>
        <end position="72"/>
    </location>
</feature>
<dbReference type="Proteomes" id="UP000246740">
    <property type="component" value="Unassembled WGS sequence"/>
</dbReference>
<dbReference type="InParanoid" id="A0A317XI95"/>
<proteinExistence type="predicted"/>